<name>A0A1H4G328_9FLAO</name>
<dbReference type="STRING" id="150146.SAMN05443667_11662"/>
<sequence>MKTKKELEQSIIKITTTIQQEYPELSKFIIEMPDNNSESEEVTIKSLEEYNNSLEDILRKYAKTHDETDSKEVPKTPEYADLHIYPPSEDIYQQLKEEKDLNPEDISKKKAPNEKEGTWNEKDFKDVKTGADLDVPGSELDDQQENVGSEDEENNYYSLGGDNHNDLDEDKG</sequence>
<dbReference type="EMBL" id="FNRD01000016">
    <property type="protein sequence ID" value="SEB03817.1"/>
    <property type="molecule type" value="Genomic_DNA"/>
</dbReference>
<evidence type="ECO:0000313" key="2">
    <source>
        <dbReference type="EMBL" id="SEB03817.1"/>
    </source>
</evidence>
<feature type="region of interest" description="Disordered" evidence="1">
    <location>
        <begin position="63"/>
        <end position="172"/>
    </location>
</feature>
<evidence type="ECO:0000256" key="1">
    <source>
        <dbReference type="SAM" id="MobiDB-lite"/>
    </source>
</evidence>
<dbReference type="Proteomes" id="UP000198951">
    <property type="component" value="Unassembled WGS sequence"/>
</dbReference>
<feature type="compositionally biased region" description="Acidic residues" evidence="1">
    <location>
        <begin position="139"/>
        <end position="154"/>
    </location>
</feature>
<proteinExistence type="predicted"/>
<keyword evidence="3" id="KW-1185">Reference proteome</keyword>
<feature type="compositionally biased region" description="Basic and acidic residues" evidence="1">
    <location>
        <begin position="95"/>
        <end position="131"/>
    </location>
</feature>
<organism evidence="2 3">
    <name type="scientific">Flavobacterium gillisiae</name>
    <dbReference type="NCBI Taxonomy" id="150146"/>
    <lineage>
        <taxon>Bacteria</taxon>
        <taxon>Pseudomonadati</taxon>
        <taxon>Bacteroidota</taxon>
        <taxon>Flavobacteriia</taxon>
        <taxon>Flavobacteriales</taxon>
        <taxon>Flavobacteriaceae</taxon>
        <taxon>Flavobacterium</taxon>
    </lineage>
</organism>
<protein>
    <submittedName>
        <fullName evidence="2">Uncharacterized protein</fullName>
    </submittedName>
</protein>
<evidence type="ECO:0000313" key="3">
    <source>
        <dbReference type="Proteomes" id="UP000198951"/>
    </source>
</evidence>
<feature type="compositionally biased region" description="Basic and acidic residues" evidence="1">
    <location>
        <begin position="63"/>
        <end position="81"/>
    </location>
</feature>
<dbReference type="RefSeq" id="WP_217643732.1">
    <property type="nucleotide sequence ID" value="NZ_FNRD01000016.1"/>
</dbReference>
<accession>A0A1H4G328</accession>
<dbReference type="AlphaFoldDB" id="A0A1H4G328"/>
<gene>
    <name evidence="2" type="ORF">SAMN05443667_11662</name>
</gene>
<reference evidence="3" key="1">
    <citation type="submission" date="2016-10" db="EMBL/GenBank/DDBJ databases">
        <authorList>
            <person name="Varghese N."/>
            <person name="Submissions S."/>
        </authorList>
    </citation>
    <scope>NUCLEOTIDE SEQUENCE [LARGE SCALE GENOMIC DNA]</scope>
    <source>
        <strain evidence="3">DSM 22376</strain>
    </source>
</reference>
<feature type="compositionally biased region" description="Basic and acidic residues" evidence="1">
    <location>
        <begin position="163"/>
        <end position="172"/>
    </location>
</feature>